<dbReference type="Pfam" id="PF04307">
    <property type="entry name" value="YdjM"/>
    <property type="match status" value="1"/>
</dbReference>
<keyword evidence="2" id="KW-1185">Reference proteome</keyword>
<dbReference type="InterPro" id="IPR007404">
    <property type="entry name" value="YdjM-like"/>
</dbReference>
<dbReference type="AlphaFoldDB" id="Q8TW65"/>
<accession>Q8TW65</accession>
<dbReference type="Proteomes" id="UP000001826">
    <property type="component" value="Chromosome"/>
</dbReference>
<dbReference type="HOGENOM" id="CLU_1237927_0_0_2"/>
<dbReference type="STRING" id="190192.MK1171"/>
<keyword evidence="1" id="KW-0378">Hydrolase</keyword>
<proteinExistence type="predicted"/>
<name>Q8TW65_METKA</name>
<organism evidence="1 2">
    <name type="scientific">Methanopyrus kandleri (strain AV19 / DSM 6324 / JCM 9639 / NBRC 100938)</name>
    <dbReference type="NCBI Taxonomy" id="190192"/>
    <lineage>
        <taxon>Archaea</taxon>
        <taxon>Methanobacteriati</taxon>
        <taxon>Methanobacteriota</taxon>
        <taxon>Methanomada group</taxon>
        <taxon>Methanopyri</taxon>
        <taxon>Methanopyrales</taxon>
        <taxon>Methanopyraceae</taxon>
        <taxon>Methanopyrus</taxon>
    </lineage>
</organism>
<reference evidence="1 2" key="1">
    <citation type="journal article" date="2002" name="Proc. Natl. Acad. Sci. U.S.A.">
        <title>The complete genome of hyperthermophile Methanopyrus kandleri AV19 and monophyly of archaeal methanogens.</title>
        <authorList>
            <person name="Slesarev A.I."/>
            <person name="Mezhevaya K.V."/>
            <person name="Makarova K.S."/>
            <person name="Polushin N.N."/>
            <person name="Shcherbinina O.V."/>
            <person name="Shakhova V.V."/>
            <person name="Belova G.I."/>
            <person name="Aravind L."/>
            <person name="Natale D.A."/>
            <person name="Rogozin I.B."/>
            <person name="Tatusov R.L."/>
            <person name="Wolf Y.I."/>
            <person name="Stetter K.O."/>
            <person name="Malykh A.G."/>
            <person name="Koonin E.V."/>
            <person name="Kozyavkin S.A."/>
        </authorList>
    </citation>
    <scope>NUCLEOTIDE SEQUENCE [LARGE SCALE GENOMIC DNA]</scope>
    <source>
        <strain evidence="2">AV19 / DSM 6324 / JCM 9639 / NBRC 100938</strain>
    </source>
</reference>
<protein>
    <submittedName>
        <fullName evidence="1">Predicted membrane-bound metal-dependent hydrolase</fullName>
    </submittedName>
</protein>
<dbReference type="InParanoid" id="Q8TW65"/>
<dbReference type="EnsemblBacteria" id="AAM02384">
    <property type="protein sequence ID" value="AAM02384"/>
    <property type="gene ID" value="MK1171"/>
</dbReference>
<dbReference type="PaxDb" id="190192-MK1171"/>
<evidence type="ECO:0000313" key="1">
    <source>
        <dbReference type="EMBL" id="AAM02384.1"/>
    </source>
</evidence>
<sequence>METSRVRFLRYRTHLLLTYVIVAYLWDPKHALAAALGSLLPDLDHPSSVASRALVPLEKATLLPLRRLINTVVGHRGILHWPVPWALGAFLAWWVGHTGLAAVLLGGCLHCLEDALTVRGVPLLVRRDGGRWRVWNLRLTPVPSDKWDAVLPPATVLLLCLVILACPSEFHTLGLDRIPGLEKVYWTIHERVYHRLLHPFDAYVGTFAREILRLEPMAAFAPC</sequence>
<dbReference type="EMBL" id="AE009439">
    <property type="protein sequence ID" value="AAM02384.1"/>
    <property type="molecule type" value="Genomic_DNA"/>
</dbReference>
<dbReference type="KEGG" id="mka:MK1171"/>
<gene>
    <name evidence="1" type="ordered locus">MK1171</name>
</gene>
<evidence type="ECO:0000313" key="2">
    <source>
        <dbReference type="Proteomes" id="UP000001826"/>
    </source>
</evidence>
<dbReference type="GO" id="GO:0016787">
    <property type="term" value="F:hydrolase activity"/>
    <property type="evidence" value="ECO:0007669"/>
    <property type="project" value="UniProtKB-KW"/>
</dbReference>